<evidence type="ECO:0000259" key="2">
    <source>
        <dbReference type="PROSITE" id="PS50158"/>
    </source>
</evidence>
<dbReference type="SUPFAM" id="SSF57756">
    <property type="entry name" value="Retrovirus zinc finger-like domains"/>
    <property type="match status" value="1"/>
</dbReference>
<organism evidence="3 4">
    <name type="scientific">Araneus ventricosus</name>
    <name type="common">Orbweaver spider</name>
    <name type="synonym">Epeira ventricosa</name>
    <dbReference type="NCBI Taxonomy" id="182803"/>
    <lineage>
        <taxon>Eukaryota</taxon>
        <taxon>Metazoa</taxon>
        <taxon>Ecdysozoa</taxon>
        <taxon>Arthropoda</taxon>
        <taxon>Chelicerata</taxon>
        <taxon>Arachnida</taxon>
        <taxon>Araneae</taxon>
        <taxon>Araneomorphae</taxon>
        <taxon>Entelegynae</taxon>
        <taxon>Araneoidea</taxon>
        <taxon>Araneidae</taxon>
        <taxon>Araneus</taxon>
    </lineage>
</organism>
<dbReference type="InterPro" id="IPR001878">
    <property type="entry name" value="Znf_CCHC"/>
</dbReference>
<dbReference type="PROSITE" id="PS50158">
    <property type="entry name" value="ZF_CCHC"/>
    <property type="match status" value="1"/>
</dbReference>
<name>A0A4Y2GG38_ARAVE</name>
<gene>
    <name evidence="3" type="ORF">AVEN_114632_1</name>
</gene>
<feature type="domain" description="CCHC-type" evidence="2">
    <location>
        <begin position="72"/>
        <end position="87"/>
    </location>
</feature>
<proteinExistence type="predicted"/>
<dbReference type="EMBL" id="BGPR01001317">
    <property type="protein sequence ID" value="GBM50984.1"/>
    <property type="molecule type" value="Genomic_DNA"/>
</dbReference>
<evidence type="ECO:0000313" key="3">
    <source>
        <dbReference type="EMBL" id="GBM50984.1"/>
    </source>
</evidence>
<dbReference type="SMART" id="SM00343">
    <property type="entry name" value="ZnF_C2HC"/>
    <property type="match status" value="2"/>
</dbReference>
<dbReference type="Gene3D" id="4.10.60.10">
    <property type="entry name" value="Zinc finger, CCHC-type"/>
    <property type="match status" value="1"/>
</dbReference>
<sequence length="134" mass="15606">MKVLFKLKSKNAKKCHWVLESSPKTFHTLLRKKKVFFEWHRLSLREFIRPTRCYKCNRFGDISPKGPNEETCPNCGQEGHKKTDCENEANCINCNEANFKFKLGHSVDHTATVQSCPAYNHQVEQLISKTDYGR</sequence>
<dbReference type="AlphaFoldDB" id="A0A4Y2GG38"/>
<accession>A0A4Y2GG38</accession>
<dbReference type="InterPro" id="IPR036875">
    <property type="entry name" value="Znf_CCHC_sf"/>
</dbReference>
<evidence type="ECO:0000256" key="1">
    <source>
        <dbReference type="PROSITE-ProRule" id="PRU00047"/>
    </source>
</evidence>
<evidence type="ECO:0000313" key="4">
    <source>
        <dbReference type="Proteomes" id="UP000499080"/>
    </source>
</evidence>
<keyword evidence="1" id="KW-0863">Zinc-finger</keyword>
<protein>
    <recommendedName>
        <fullName evidence="2">CCHC-type domain-containing protein</fullName>
    </recommendedName>
</protein>
<keyword evidence="1" id="KW-0479">Metal-binding</keyword>
<keyword evidence="4" id="KW-1185">Reference proteome</keyword>
<dbReference type="Proteomes" id="UP000499080">
    <property type="component" value="Unassembled WGS sequence"/>
</dbReference>
<dbReference type="GO" id="GO:0003676">
    <property type="term" value="F:nucleic acid binding"/>
    <property type="evidence" value="ECO:0007669"/>
    <property type="project" value="InterPro"/>
</dbReference>
<keyword evidence="1" id="KW-0862">Zinc</keyword>
<dbReference type="OrthoDB" id="6437361at2759"/>
<dbReference type="GO" id="GO:0008270">
    <property type="term" value="F:zinc ion binding"/>
    <property type="evidence" value="ECO:0007669"/>
    <property type="project" value="UniProtKB-KW"/>
</dbReference>
<comment type="caution">
    <text evidence="3">The sequence shown here is derived from an EMBL/GenBank/DDBJ whole genome shotgun (WGS) entry which is preliminary data.</text>
</comment>
<reference evidence="3 4" key="1">
    <citation type="journal article" date="2019" name="Sci. Rep.">
        <title>Orb-weaving spider Araneus ventricosus genome elucidates the spidroin gene catalogue.</title>
        <authorList>
            <person name="Kono N."/>
            <person name="Nakamura H."/>
            <person name="Ohtoshi R."/>
            <person name="Moran D.A.P."/>
            <person name="Shinohara A."/>
            <person name="Yoshida Y."/>
            <person name="Fujiwara M."/>
            <person name="Mori M."/>
            <person name="Tomita M."/>
            <person name="Arakawa K."/>
        </authorList>
    </citation>
    <scope>NUCLEOTIDE SEQUENCE [LARGE SCALE GENOMIC DNA]</scope>
</reference>